<dbReference type="InterPro" id="IPR011009">
    <property type="entry name" value="Kinase-like_dom_sf"/>
</dbReference>
<dbReference type="InterPro" id="IPR008266">
    <property type="entry name" value="Tyr_kinase_AS"/>
</dbReference>
<evidence type="ECO:0000256" key="4">
    <source>
        <dbReference type="ARBA" id="ARBA00022527"/>
    </source>
</evidence>
<keyword evidence="8" id="KW-0418">Kinase</keyword>
<keyword evidence="4" id="KW-0723">Serine/threonine-protein kinase</keyword>
<name>A0A913Z797_PATMI</name>
<dbReference type="PANTHER" id="PTHR24342:SF14">
    <property type="entry name" value="DEATH-ASSOCIATED PROTEIN KINASE DAPK-1"/>
    <property type="match status" value="1"/>
</dbReference>
<dbReference type="InterPro" id="IPR036116">
    <property type="entry name" value="FN3_sf"/>
</dbReference>
<dbReference type="InterPro" id="IPR000719">
    <property type="entry name" value="Prot_kinase_dom"/>
</dbReference>
<evidence type="ECO:0000256" key="3">
    <source>
        <dbReference type="ARBA" id="ARBA00022490"/>
    </source>
</evidence>
<evidence type="ECO:0000259" key="13">
    <source>
        <dbReference type="PROSITE" id="PS50011"/>
    </source>
</evidence>
<keyword evidence="3" id="KW-0963">Cytoplasm</keyword>
<dbReference type="GO" id="GO:0004674">
    <property type="term" value="F:protein serine/threonine kinase activity"/>
    <property type="evidence" value="ECO:0007669"/>
    <property type="project" value="UniProtKB-KW"/>
</dbReference>
<evidence type="ECO:0000256" key="9">
    <source>
        <dbReference type="ARBA" id="ARBA00022840"/>
    </source>
</evidence>
<dbReference type="GO" id="GO:0005634">
    <property type="term" value="C:nucleus"/>
    <property type="evidence" value="ECO:0007669"/>
    <property type="project" value="TreeGrafter"/>
</dbReference>
<dbReference type="GO" id="GO:0005524">
    <property type="term" value="F:ATP binding"/>
    <property type="evidence" value="ECO:0007669"/>
    <property type="project" value="UniProtKB-KW"/>
</dbReference>
<feature type="region of interest" description="Disordered" evidence="12">
    <location>
        <begin position="572"/>
        <end position="607"/>
    </location>
</feature>
<dbReference type="SMART" id="SM00408">
    <property type="entry name" value="IGc2"/>
    <property type="match status" value="1"/>
</dbReference>
<dbReference type="InterPro" id="IPR013098">
    <property type="entry name" value="Ig_I-set"/>
</dbReference>
<dbReference type="CDD" id="cd00063">
    <property type="entry name" value="FN3"/>
    <property type="match status" value="1"/>
</dbReference>
<dbReference type="OrthoDB" id="2570713at2759"/>
<keyword evidence="6" id="KW-0677">Repeat</keyword>
<dbReference type="FunFam" id="2.60.40.10:FF:000345">
    <property type="entry name" value="Muscle M-line assembly protein unc-89"/>
    <property type="match status" value="1"/>
</dbReference>
<organism evidence="16 17">
    <name type="scientific">Patiria miniata</name>
    <name type="common">Bat star</name>
    <name type="synonym">Asterina miniata</name>
    <dbReference type="NCBI Taxonomy" id="46514"/>
    <lineage>
        <taxon>Eukaryota</taxon>
        <taxon>Metazoa</taxon>
        <taxon>Echinodermata</taxon>
        <taxon>Eleutherozoa</taxon>
        <taxon>Asterozoa</taxon>
        <taxon>Asteroidea</taxon>
        <taxon>Valvatacea</taxon>
        <taxon>Valvatida</taxon>
        <taxon>Asterinidae</taxon>
        <taxon>Patiria</taxon>
    </lineage>
</organism>
<dbReference type="EnsemblMetazoa" id="XM_038191641.1">
    <property type="protein sequence ID" value="XP_038047569.1"/>
    <property type="gene ID" value="LOC119721561"/>
</dbReference>
<dbReference type="SMART" id="SM00409">
    <property type="entry name" value="IG"/>
    <property type="match status" value="1"/>
</dbReference>
<evidence type="ECO:0000259" key="14">
    <source>
        <dbReference type="PROSITE" id="PS50835"/>
    </source>
</evidence>
<dbReference type="Pfam" id="PF07679">
    <property type="entry name" value="I-set"/>
    <property type="match status" value="1"/>
</dbReference>
<dbReference type="InterPro" id="IPR036179">
    <property type="entry name" value="Ig-like_dom_sf"/>
</dbReference>
<dbReference type="PROSITE" id="PS50011">
    <property type="entry name" value="PROTEIN_KINASE_DOM"/>
    <property type="match status" value="1"/>
</dbReference>
<dbReference type="Pfam" id="PF00069">
    <property type="entry name" value="Pkinase"/>
    <property type="match status" value="1"/>
</dbReference>
<dbReference type="PROSITE" id="PS50853">
    <property type="entry name" value="FN3"/>
    <property type="match status" value="1"/>
</dbReference>
<dbReference type="InterPro" id="IPR003961">
    <property type="entry name" value="FN3_dom"/>
</dbReference>
<evidence type="ECO:0000256" key="10">
    <source>
        <dbReference type="ARBA" id="ARBA00023157"/>
    </source>
</evidence>
<dbReference type="SMART" id="SM00060">
    <property type="entry name" value="FN3"/>
    <property type="match status" value="1"/>
</dbReference>
<proteinExistence type="inferred from homology"/>
<comment type="subcellular location">
    <subcellularLocation>
        <location evidence="1">Cytoplasm</location>
    </subcellularLocation>
</comment>
<dbReference type="Gene3D" id="3.30.200.20">
    <property type="entry name" value="Phosphorylase Kinase, domain 1"/>
    <property type="match status" value="1"/>
</dbReference>
<dbReference type="PROSITE" id="PS50835">
    <property type="entry name" value="IG_LIKE"/>
    <property type="match status" value="1"/>
</dbReference>
<dbReference type="GO" id="GO:0030017">
    <property type="term" value="C:sarcomere"/>
    <property type="evidence" value="ECO:0007669"/>
    <property type="project" value="UniProtKB-ARBA"/>
</dbReference>
<evidence type="ECO:0000313" key="17">
    <source>
        <dbReference type="Proteomes" id="UP000887568"/>
    </source>
</evidence>
<evidence type="ECO:0000256" key="6">
    <source>
        <dbReference type="ARBA" id="ARBA00022737"/>
    </source>
</evidence>
<evidence type="ECO:0000256" key="12">
    <source>
        <dbReference type="SAM" id="MobiDB-lite"/>
    </source>
</evidence>
<dbReference type="InterPro" id="IPR003598">
    <property type="entry name" value="Ig_sub2"/>
</dbReference>
<dbReference type="GeneID" id="119721561"/>
<dbReference type="SUPFAM" id="SSF56112">
    <property type="entry name" value="Protein kinase-like (PK-like)"/>
    <property type="match status" value="1"/>
</dbReference>
<evidence type="ECO:0000256" key="11">
    <source>
        <dbReference type="ARBA" id="ARBA00023319"/>
    </source>
</evidence>
<dbReference type="Pfam" id="PF00041">
    <property type="entry name" value="fn3"/>
    <property type="match status" value="1"/>
</dbReference>
<feature type="domain" description="Protein kinase" evidence="13">
    <location>
        <begin position="275"/>
        <end position="529"/>
    </location>
</feature>
<dbReference type="InterPro" id="IPR013783">
    <property type="entry name" value="Ig-like_fold"/>
</dbReference>
<feature type="domain" description="Fibronectin type-III" evidence="15">
    <location>
        <begin position="123"/>
        <end position="215"/>
    </location>
</feature>
<keyword evidence="5" id="KW-0808">Transferase</keyword>
<keyword evidence="17" id="KW-1185">Reference proteome</keyword>
<feature type="domain" description="Ig-like" evidence="14">
    <location>
        <begin position="27"/>
        <end position="116"/>
    </location>
</feature>
<evidence type="ECO:0000256" key="5">
    <source>
        <dbReference type="ARBA" id="ARBA00022679"/>
    </source>
</evidence>
<dbReference type="Proteomes" id="UP000887568">
    <property type="component" value="Unplaced"/>
</dbReference>
<reference evidence="16" key="1">
    <citation type="submission" date="2022-11" db="UniProtKB">
        <authorList>
            <consortium name="EnsemblMetazoa"/>
        </authorList>
    </citation>
    <scope>IDENTIFICATION</scope>
</reference>
<keyword evidence="9" id="KW-0067">ATP-binding</keyword>
<evidence type="ECO:0000313" key="16">
    <source>
        <dbReference type="EnsemblMetazoa" id="XP_038047569.1"/>
    </source>
</evidence>
<dbReference type="OMA" id="YSWASVE"/>
<sequence length="607" mass="69175">MESVVDLWNKSLLAAWIVDTCQTESPPKFSVHLQETFITGGNDLQLTCQVKGYPLPSLAWFRDDNVLVGSKRIQTTSDKRGQGSLVVTRIEDEEAGMYKCIATNDQGSATSCAKVTVFERPDPPSRPKVALAAATEVVVTWKFPISRAHITGFRLQSRKEDDKQWVNVDDKIQQCFKHITPLLPSTEYRFRVACCTQHGIGLYSRSSVPVTTLPIGSQPLSIEAIAKFQTLSRSCSLDRDRKSASQGSILDNFPDGDIEETVDLTLKESLPQKGYDFNIEIGRGRYAVVRKCYKYSTGLEHVAKIMLSAQPLKKQSLLEYEILKEVRHPNILQLRDAFLTKRFYVLVTERYYGGGVLSHLTQKDKYSEEQIVRLVRQLLSVLSYLHKRRIVHLDMRHDNIVFESRRRDALRVIDFGSARRMVSEEGMKMKGLDSPPEFMAPEIATDGLIEYETDLWAVGVTIFVWLSGTSPFLGRNREKTIYNITRMKINRKHLFKNCTAEAKQFIWAILQKEPIDRPSVDECFASPWLSDKPDMKAKREGAVFSSRKLRTQRTEYKLRLLAQQTREDMSLRRYSSTIELKSPGAPTSPKPRNGVLNSLVRPKVQVK</sequence>
<keyword evidence="10" id="KW-1015">Disulfide bond</keyword>
<dbReference type="SUPFAM" id="SSF48726">
    <property type="entry name" value="Immunoglobulin"/>
    <property type="match status" value="1"/>
</dbReference>
<dbReference type="GO" id="GO:0043065">
    <property type="term" value="P:positive regulation of apoptotic process"/>
    <property type="evidence" value="ECO:0007669"/>
    <property type="project" value="TreeGrafter"/>
</dbReference>
<evidence type="ECO:0000256" key="8">
    <source>
        <dbReference type="ARBA" id="ARBA00022777"/>
    </source>
</evidence>
<evidence type="ECO:0000256" key="7">
    <source>
        <dbReference type="ARBA" id="ARBA00022741"/>
    </source>
</evidence>
<dbReference type="GO" id="GO:0035556">
    <property type="term" value="P:intracellular signal transduction"/>
    <property type="evidence" value="ECO:0007669"/>
    <property type="project" value="TreeGrafter"/>
</dbReference>
<dbReference type="RefSeq" id="XP_038047569.1">
    <property type="nucleotide sequence ID" value="XM_038191641.1"/>
</dbReference>
<dbReference type="InterPro" id="IPR003599">
    <property type="entry name" value="Ig_sub"/>
</dbReference>
<comment type="similarity">
    <text evidence="2">Belongs to the protein kinase superfamily. CAMK Ser/Thr protein kinase family.</text>
</comment>
<dbReference type="PANTHER" id="PTHR24342">
    <property type="entry name" value="SERINE/THREONINE-PROTEIN KINASE 17"/>
    <property type="match status" value="1"/>
</dbReference>
<keyword evidence="11" id="KW-0393">Immunoglobulin domain</keyword>
<dbReference type="AlphaFoldDB" id="A0A913Z797"/>
<evidence type="ECO:0000256" key="1">
    <source>
        <dbReference type="ARBA" id="ARBA00004496"/>
    </source>
</evidence>
<dbReference type="Gene3D" id="1.10.510.10">
    <property type="entry name" value="Transferase(Phosphotransferase) domain 1"/>
    <property type="match status" value="1"/>
</dbReference>
<evidence type="ECO:0000259" key="15">
    <source>
        <dbReference type="PROSITE" id="PS50853"/>
    </source>
</evidence>
<accession>A0A913Z797</accession>
<dbReference type="SUPFAM" id="SSF49265">
    <property type="entry name" value="Fibronectin type III"/>
    <property type="match status" value="1"/>
</dbReference>
<dbReference type="InterPro" id="IPR007110">
    <property type="entry name" value="Ig-like_dom"/>
</dbReference>
<evidence type="ECO:0000256" key="2">
    <source>
        <dbReference type="ARBA" id="ARBA00006692"/>
    </source>
</evidence>
<dbReference type="Gene3D" id="2.60.40.10">
    <property type="entry name" value="Immunoglobulins"/>
    <property type="match status" value="2"/>
</dbReference>
<dbReference type="PROSITE" id="PS00109">
    <property type="entry name" value="PROTEIN_KINASE_TYR"/>
    <property type="match status" value="1"/>
</dbReference>
<protein>
    <submittedName>
        <fullName evidence="16">Uncharacterized protein</fullName>
    </submittedName>
</protein>
<keyword evidence="7" id="KW-0547">Nucleotide-binding</keyword>